<dbReference type="RefSeq" id="WP_126775881.1">
    <property type="nucleotide sequence ID" value="NZ_PIPM01000001.1"/>
</dbReference>
<dbReference type="SFLD" id="SFLDG01135">
    <property type="entry name" value="C1.5.6:_HAD__Beta-PGM__Phospha"/>
    <property type="match status" value="1"/>
</dbReference>
<evidence type="ECO:0000313" key="5">
    <source>
        <dbReference type="EMBL" id="RUO36570.1"/>
    </source>
</evidence>
<dbReference type="InterPro" id="IPR023214">
    <property type="entry name" value="HAD_sf"/>
</dbReference>
<keyword evidence="2" id="KW-0378">Hydrolase</keyword>
<sequence length="231" mass="25793">MTTKNDPVRTAPQAILFDLDGTLLDTAPDLGFALNEVLKKYQLPIKTAEEYRPYASHGSMGLLQFGFGSSLERFDKHALRQEFLAIYETNVCVHTQLFPHVEETLARLVEKNVRLGIVTNKPTRYTDLVLAEFPALAAIDVVVCGDTLPVSKPDPAPLRFAAEQLGLAPTQCLYVGDAERDITAGRRAQMKTVLATYGYLGEDDRPELWAADYEIQCISELIEWFSDPFHS</sequence>
<dbReference type="InterPro" id="IPR036412">
    <property type="entry name" value="HAD-like_sf"/>
</dbReference>
<dbReference type="Gene3D" id="1.10.150.240">
    <property type="entry name" value="Putative phosphatase, domain 2"/>
    <property type="match status" value="1"/>
</dbReference>
<dbReference type="NCBIfam" id="TIGR01509">
    <property type="entry name" value="HAD-SF-IA-v3"/>
    <property type="match status" value="1"/>
</dbReference>
<dbReference type="PANTHER" id="PTHR43434:SF23">
    <property type="entry name" value="PHOSPHOGLYCOLATE PHOSPHATASE"/>
    <property type="match status" value="1"/>
</dbReference>
<dbReference type="InterPro" id="IPR041492">
    <property type="entry name" value="HAD_2"/>
</dbReference>
<dbReference type="SFLD" id="SFLDS00003">
    <property type="entry name" value="Haloacid_Dehalogenase"/>
    <property type="match status" value="1"/>
</dbReference>
<keyword evidence="4" id="KW-0119">Carbohydrate metabolism</keyword>
<accession>A0A432WS23</accession>
<evidence type="ECO:0000256" key="4">
    <source>
        <dbReference type="ARBA" id="ARBA00023277"/>
    </source>
</evidence>
<keyword evidence="1" id="KW-0479">Metal-binding</keyword>
<dbReference type="InterPro" id="IPR023198">
    <property type="entry name" value="PGP-like_dom2"/>
</dbReference>
<dbReference type="OrthoDB" id="9776368at2"/>
<gene>
    <name evidence="5" type="primary">gph</name>
    <name evidence="5" type="ORF">CWE11_01785</name>
</gene>
<evidence type="ECO:0000256" key="3">
    <source>
        <dbReference type="ARBA" id="ARBA00022842"/>
    </source>
</evidence>
<dbReference type="Pfam" id="PF13419">
    <property type="entry name" value="HAD_2"/>
    <property type="match status" value="1"/>
</dbReference>
<dbReference type="GO" id="GO:0005829">
    <property type="term" value="C:cytosol"/>
    <property type="evidence" value="ECO:0007669"/>
    <property type="project" value="TreeGrafter"/>
</dbReference>
<dbReference type="PRINTS" id="PR00413">
    <property type="entry name" value="HADHALOGNASE"/>
</dbReference>
<dbReference type="AlphaFoldDB" id="A0A432WS23"/>
<dbReference type="InterPro" id="IPR050155">
    <property type="entry name" value="HAD-like_hydrolase_sf"/>
</dbReference>
<name>A0A432WS23_9GAMM</name>
<dbReference type="FunFam" id="3.40.50.1000:FF:000022">
    <property type="entry name" value="Phosphoglycolate phosphatase"/>
    <property type="match status" value="1"/>
</dbReference>
<dbReference type="PANTHER" id="PTHR43434">
    <property type="entry name" value="PHOSPHOGLYCOLATE PHOSPHATASE"/>
    <property type="match status" value="1"/>
</dbReference>
<dbReference type="Gene3D" id="3.40.50.1000">
    <property type="entry name" value="HAD superfamily/HAD-like"/>
    <property type="match status" value="1"/>
</dbReference>
<dbReference type="Proteomes" id="UP000288405">
    <property type="component" value="Unassembled WGS sequence"/>
</dbReference>
<evidence type="ECO:0000256" key="1">
    <source>
        <dbReference type="ARBA" id="ARBA00022723"/>
    </source>
</evidence>
<evidence type="ECO:0000313" key="6">
    <source>
        <dbReference type="Proteomes" id="UP000288405"/>
    </source>
</evidence>
<comment type="caution">
    <text evidence="5">The sequence shown here is derived from an EMBL/GenBank/DDBJ whole genome shotgun (WGS) entry which is preliminary data.</text>
</comment>
<dbReference type="SFLD" id="SFLDG01129">
    <property type="entry name" value="C1.5:_HAD__Beta-PGM__Phosphata"/>
    <property type="match status" value="1"/>
</dbReference>
<reference evidence="5 6" key="1">
    <citation type="journal article" date="2011" name="Front. Microbiol.">
        <title>Genomic signatures of strain selection and enhancement in Bacillus atrophaeus var. globigii, a historical biowarfare simulant.</title>
        <authorList>
            <person name="Gibbons H.S."/>
            <person name="Broomall S.M."/>
            <person name="McNew L.A."/>
            <person name="Daligault H."/>
            <person name="Chapman C."/>
            <person name="Bruce D."/>
            <person name="Karavis M."/>
            <person name="Krepps M."/>
            <person name="McGregor P.A."/>
            <person name="Hong C."/>
            <person name="Park K.H."/>
            <person name="Akmal A."/>
            <person name="Feldman A."/>
            <person name="Lin J.S."/>
            <person name="Chang W.E."/>
            <person name="Higgs B.W."/>
            <person name="Demirev P."/>
            <person name="Lindquist J."/>
            <person name="Liem A."/>
            <person name="Fochler E."/>
            <person name="Read T.D."/>
            <person name="Tapia R."/>
            <person name="Johnson S."/>
            <person name="Bishop-Lilly K.A."/>
            <person name="Detter C."/>
            <person name="Han C."/>
            <person name="Sozhamannan S."/>
            <person name="Rosenzweig C.N."/>
            <person name="Skowronski E.W."/>
        </authorList>
    </citation>
    <scope>NUCLEOTIDE SEQUENCE [LARGE SCALE GENOMIC DNA]</scope>
    <source>
        <strain evidence="5 6">GYP-17</strain>
    </source>
</reference>
<dbReference type="InterPro" id="IPR006439">
    <property type="entry name" value="HAD-SF_hydro_IA"/>
</dbReference>
<dbReference type="GO" id="GO:0008967">
    <property type="term" value="F:phosphoglycolate phosphatase activity"/>
    <property type="evidence" value="ECO:0007669"/>
    <property type="project" value="TreeGrafter"/>
</dbReference>
<dbReference type="EMBL" id="PIPM01000001">
    <property type="protein sequence ID" value="RUO36570.1"/>
    <property type="molecule type" value="Genomic_DNA"/>
</dbReference>
<organism evidence="5 6">
    <name type="scientific">Aliidiomarina sanyensis</name>
    <dbReference type="NCBI Taxonomy" id="1249555"/>
    <lineage>
        <taxon>Bacteria</taxon>
        <taxon>Pseudomonadati</taxon>
        <taxon>Pseudomonadota</taxon>
        <taxon>Gammaproteobacteria</taxon>
        <taxon>Alteromonadales</taxon>
        <taxon>Idiomarinaceae</taxon>
        <taxon>Aliidiomarina</taxon>
    </lineage>
</organism>
<evidence type="ECO:0000256" key="2">
    <source>
        <dbReference type="ARBA" id="ARBA00022801"/>
    </source>
</evidence>
<dbReference type="SUPFAM" id="SSF56784">
    <property type="entry name" value="HAD-like"/>
    <property type="match status" value="1"/>
</dbReference>
<protein>
    <submittedName>
        <fullName evidence="5">Phosphoglycolate phosphatase</fullName>
    </submittedName>
</protein>
<keyword evidence="3" id="KW-0460">Magnesium</keyword>
<dbReference type="NCBIfam" id="TIGR01549">
    <property type="entry name" value="HAD-SF-IA-v1"/>
    <property type="match status" value="1"/>
</dbReference>
<keyword evidence="6" id="KW-1185">Reference proteome</keyword>
<dbReference type="GO" id="GO:0006281">
    <property type="term" value="P:DNA repair"/>
    <property type="evidence" value="ECO:0007669"/>
    <property type="project" value="TreeGrafter"/>
</dbReference>
<dbReference type="GO" id="GO:0046872">
    <property type="term" value="F:metal ion binding"/>
    <property type="evidence" value="ECO:0007669"/>
    <property type="project" value="UniProtKB-KW"/>
</dbReference>
<proteinExistence type="predicted"/>